<dbReference type="PANTHER" id="PTHR14374:SF0">
    <property type="entry name" value="TRAFFICKING PROTEIN PARTICLE COMPLEX SUBUNIT 11"/>
    <property type="match status" value="1"/>
</dbReference>
<organism evidence="2 3">
    <name type="scientific">Euroglyphus maynei</name>
    <name type="common">Mayne's house dust mite</name>
    <dbReference type="NCBI Taxonomy" id="6958"/>
    <lineage>
        <taxon>Eukaryota</taxon>
        <taxon>Metazoa</taxon>
        <taxon>Ecdysozoa</taxon>
        <taxon>Arthropoda</taxon>
        <taxon>Chelicerata</taxon>
        <taxon>Arachnida</taxon>
        <taxon>Acari</taxon>
        <taxon>Acariformes</taxon>
        <taxon>Sarcoptiformes</taxon>
        <taxon>Astigmata</taxon>
        <taxon>Psoroptidia</taxon>
        <taxon>Analgoidea</taxon>
        <taxon>Pyroglyphidae</taxon>
        <taxon>Pyroglyphinae</taxon>
        <taxon>Euroglyphus</taxon>
    </lineage>
</organism>
<comment type="caution">
    <text evidence="2">The sequence shown here is derived from an EMBL/GenBank/DDBJ whole genome shotgun (WGS) entry which is preliminary data.</text>
</comment>
<sequence length="322" mass="38449">WQQFDRRRLIDEINSLKTTLTNRQVKIVIILLQSEPIPITYHQDLDANQYKDQAARLCEECDINIKSLFIIPVQDEQSIPAYVIRIELALNDLAKAHFSQKVKQIKSYRDQLNKMTQNYLFVRHEFKLAFYHEIRQIYNQALVHYKNAYASLMEIRLTSKNLFEIKNVATILNYKIIRLSFYLNIPLDAISYFRKHIDIFQNRFADDKRIEFEHYAWLANQFYLFGELFDMSISMLHLSPSPSQNPGVYYFESAMYMIKRRESSQRLSLSLNAEEISYAERILQQNDESEFIGQLNWYQPDESNDIYVKIFHHIERTTDLSP</sequence>
<dbReference type="EMBL" id="MUJZ01046827">
    <property type="protein sequence ID" value="OTF74489.1"/>
    <property type="molecule type" value="Genomic_DNA"/>
</dbReference>
<dbReference type="PANTHER" id="PTHR14374">
    <property type="entry name" value="FOIE GRAS"/>
    <property type="match status" value="1"/>
</dbReference>
<gene>
    <name evidence="2" type="ORF">BLA29_008394</name>
</gene>
<feature type="non-terminal residue" evidence="2">
    <location>
        <position position="1"/>
    </location>
</feature>
<accession>A0A1Y3B112</accession>
<evidence type="ECO:0000313" key="2">
    <source>
        <dbReference type="EMBL" id="OTF74489.1"/>
    </source>
</evidence>
<dbReference type="InterPro" id="IPR021773">
    <property type="entry name" value="TPC11"/>
</dbReference>
<feature type="domain" description="Trafficking protein particle complex subunit 11" evidence="1">
    <location>
        <begin position="162"/>
        <end position="272"/>
    </location>
</feature>
<reference evidence="2 3" key="1">
    <citation type="submission" date="2017-03" db="EMBL/GenBank/DDBJ databases">
        <title>Genome Survey of Euroglyphus maynei.</title>
        <authorList>
            <person name="Arlian L.G."/>
            <person name="Morgan M.S."/>
            <person name="Rider S.D."/>
        </authorList>
    </citation>
    <scope>NUCLEOTIDE SEQUENCE [LARGE SCALE GENOMIC DNA]</scope>
    <source>
        <strain evidence="2">Arlian Lab</strain>
        <tissue evidence="2">Whole body</tissue>
    </source>
</reference>
<dbReference type="GO" id="GO:0005737">
    <property type="term" value="C:cytoplasm"/>
    <property type="evidence" value="ECO:0007669"/>
    <property type="project" value="TreeGrafter"/>
</dbReference>
<evidence type="ECO:0000259" key="1">
    <source>
        <dbReference type="Pfam" id="PF11817"/>
    </source>
</evidence>
<proteinExistence type="predicted"/>
<keyword evidence="3" id="KW-1185">Reference proteome</keyword>
<name>A0A1Y3B112_EURMA</name>
<protein>
    <submittedName>
        <fullName evidence="2">Trafficking protein particle complex subunit 11-like protein</fullName>
    </submittedName>
</protein>
<dbReference type="AlphaFoldDB" id="A0A1Y3B112"/>
<dbReference type="OrthoDB" id="6278596at2759"/>
<evidence type="ECO:0000313" key="3">
    <source>
        <dbReference type="Proteomes" id="UP000194236"/>
    </source>
</evidence>
<feature type="non-terminal residue" evidence="2">
    <location>
        <position position="322"/>
    </location>
</feature>
<dbReference type="Pfam" id="PF11817">
    <property type="entry name" value="Foie-gras_1"/>
    <property type="match status" value="1"/>
</dbReference>
<dbReference type="Proteomes" id="UP000194236">
    <property type="component" value="Unassembled WGS sequence"/>
</dbReference>